<evidence type="ECO:0000313" key="2">
    <source>
        <dbReference type="EMBL" id="KAJ1145911.1"/>
    </source>
</evidence>
<evidence type="ECO:0000313" key="3">
    <source>
        <dbReference type="Proteomes" id="UP001066276"/>
    </source>
</evidence>
<evidence type="ECO:0000256" key="1">
    <source>
        <dbReference type="SAM" id="Phobius"/>
    </source>
</evidence>
<organism evidence="2 3">
    <name type="scientific">Pleurodeles waltl</name>
    <name type="common">Iberian ribbed newt</name>
    <dbReference type="NCBI Taxonomy" id="8319"/>
    <lineage>
        <taxon>Eukaryota</taxon>
        <taxon>Metazoa</taxon>
        <taxon>Chordata</taxon>
        <taxon>Craniata</taxon>
        <taxon>Vertebrata</taxon>
        <taxon>Euteleostomi</taxon>
        <taxon>Amphibia</taxon>
        <taxon>Batrachia</taxon>
        <taxon>Caudata</taxon>
        <taxon>Salamandroidea</taxon>
        <taxon>Salamandridae</taxon>
        <taxon>Pleurodelinae</taxon>
        <taxon>Pleurodeles</taxon>
    </lineage>
</organism>
<feature type="transmembrane region" description="Helical" evidence="1">
    <location>
        <begin position="21"/>
        <end position="47"/>
    </location>
</feature>
<keyword evidence="1" id="KW-1133">Transmembrane helix</keyword>
<keyword evidence="1" id="KW-0812">Transmembrane</keyword>
<gene>
    <name evidence="2" type="ORF">NDU88_012194</name>
</gene>
<proteinExistence type="predicted"/>
<dbReference type="AlphaFoldDB" id="A0AAV7QZF7"/>
<dbReference type="Proteomes" id="UP001066276">
    <property type="component" value="Chromosome 6"/>
</dbReference>
<sequence length="150" mass="16563">MAGPERVLARFLVPPVVRVRILRLLAGLFRVVLLSAPLCVYAFAFVFSLGCSVLSFDSLLIPEIRVCVTDAGPPVVMVTRDAVRASSTILPWEPRRRTASYTILLPSSANAHNDPGQPNLVGVVWYSQTTDDPCLEEGYWALFLRRPTHA</sequence>
<dbReference type="EMBL" id="JANPWB010000010">
    <property type="protein sequence ID" value="KAJ1145911.1"/>
    <property type="molecule type" value="Genomic_DNA"/>
</dbReference>
<protein>
    <submittedName>
        <fullName evidence="2">Uncharacterized protein</fullName>
    </submittedName>
</protein>
<comment type="caution">
    <text evidence="2">The sequence shown here is derived from an EMBL/GenBank/DDBJ whole genome shotgun (WGS) entry which is preliminary data.</text>
</comment>
<reference evidence="2" key="1">
    <citation type="journal article" date="2022" name="bioRxiv">
        <title>Sequencing and chromosome-scale assembly of the giantPleurodeles waltlgenome.</title>
        <authorList>
            <person name="Brown T."/>
            <person name="Elewa A."/>
            <person name="Iarovenko S."/>
            <person name="Subramanian E."/>
            <person name="Araus A.J."/>
            <person name="Petzold A."/>
            <person name="Susuki M."/>
            <person name="Suzuki K.-i.T."/>
            <person name="Hayashi T."/>
            <person name="Toyoda A."/>
            <person name="Oliveira C."/>
            <person name="Osipova E."/>
            <person name="Leigh N.D."/>
            <person name="Simon A."/>
            <person name="Yun M.H."/>
        </authorList>
    </citation>
    <scope>NUCLEOTIDE SEQUENCE</scope>
    <source>
        <strain evidence="2">20211129_DDA</strain>
        <tissue evidence="2">Liver</tissue>
    </source>
</reference>
<keyword evidence="1" id="KW-0472">Membrane</keyword>
<name>A0AAV7QZF7_PLEWA</name>
<accession>A0AAV7QZF7</accession>
<keyword evidence="3" id="KW-1185">Reference proteome</keyword>